<dbReference type="Proteomes" id="UP000439903">
    <property type="component" value="Unassembled WGS sequence"/>
</dbReference>
<protein>
    <recommendedName>
        <fullName evidence="1">ZSWIM1/3 RNaseH-like domain-containing protein</fullName>
    </recommendedName>
</protein>
<keyword evidence="3" id="KW-1185">Reference proteome</keyword>
<dbReference type="AlphaFoldDB" id="A0A8H4AXK3"/>
<evidence type="ECO:0000259" key="1">
    <source>
        <dbReference type="Pfam" id="PF21056"/>
    </source>
</evidence>
<comment type="caution">
    <text evidence="2">The sequence shown here is derived from an EMBL/GenBank/DDBJ whole genome shotgun (WGS) entry which is preliminary data.</text>
</comment>
<dbReference type="Pfam" id="PF21056">
    <property type="entry name" value="ZSWIM1-3_RNaseH-like"/>
    <property type="match status" value="1"/>
</dbReference>
<dbReference type="PANTHER" id="PTHR47456">
    <property type="entry name" value="PHD-TYPE DOMAIN-CONTAINING PROTEIN"/>
    <property type="match status" value="1"/>
</dbReference>
<dbReference type="InterPro" id="IPR048324">
    <property type="entry name" value="ZSWIM1-3_RNaseH-like"/>
</dbReference>
<name>A0A8H4AXK3_GIGMA</name>
<reference evidence="2 3" key="1">
    <citation type="journal article" date="2019" name="Environ. Microbiol.">
        <title>At the nexus of three kingdoms: the genome of the mycorrhizal fungus Gigaspora margarita provides insights into plant, endobacterial and fungal interactions.</title>
        <authorList>
            <person name="Venice F."/>
            <person name="Ghignone S."/>
            <person name="Salvioli di Fossalunga A."/>
            <person name="Amselem J."/>
            <person name="Novero M."/>
            <person name="Xianan X."/>
            <person name="Sedzielewska Toro K."/>
            <person name="Morin E."/>
            <person name="Lipzen A."/>
            <person name="Grigoriev I.V."/>
            <person name="Henrissat B."/>
            <person name="Martin F.M."/>
            <person name="Bonfante P."/>
        </authorList>
    </citation>
    <scope>NUCLEOTIDE SEQUENCE [LARGE SCALE GENOMIC DNA]</scope>
    <source>
        <strain evidence="2 3">BEG34</strain>
    </source>
</reference>
<sequence>MSTPPEISEIFDIEEEDQEIDMELDNNNIDNIIDSILDATDSVGHMWESVDDCNTISSVSNNERVKVYSLPMNEYVTWIRDLEKGGLSYVRHDRRSNWCSAKRKNLWTERCLIRVILPINSSNVVLHHYYKHTNHYPGHLSDLCTMPLSENIRAFVQTRDLAGLNAFSIQRLLRFRAVEFKDQIRMDTEGHLQNVQMLRDAFITWDDIYAIVYNVMKKLIHFDKNELISLEKWKEKLSNAGGNCLFERDTEFEFLFAFQTKDQINLIEFGRVMCLDSTHGMNHHGFHLFSIIMRHPITGNGYSVAFLISKFKQSSTLNRWFNFLKDTNENFSPDIFMVDDAGEEIKAVEESFPDSSVLLCHFHILHSWCKRLGHKHGANINPNKAIVWKDLWKLMRTEGWNDAEAQQQIIKAINR</sequence>
<dbReference type="OrthoDB" id="2397870at2759"/>
<proteinExistence type="predicted"/>
<dbReference type="PANTHER" id="PTHR47456:SF6">
    <property type="entry name" value="SI:DKEY-31C13.1"/>
    <property type="match status" value="1"/>
</dbReference>
<organism evidence="2 3">
    <name type="scientific">Gigaspora margarita</name>
    <dbReference type="NCBI Taxonomy" id="4874"/>
    <lineage>
        <taxon>Eukaryota</taxon>
        <taxon>Fungi</taxon>
        <taxon>Fungi incertae sedis</taxon>
        <taxon>Mucoromycota</taxon>
        <taxon>Glomeromycotina</taxon>
        <taxon>Glomeromycetes</taxon>
        <taxon>Diversisporales</taxon>
        <taxon>Gigasporaceae</taxon>
        <taxon>Gigaspora</taxon>
    </lineage>
</organism>
<feature type="domain" description="ZSWIM1/3 RNaseH-like" evidence="1">
    <location>
        <begin position="256"/>
        <end position="358"/>
    </location>
</feature>
<evidence type="ECO:0000313" key="3">
    <source>
        <dbReference type="Proteomes" id="UP000439903"/>
    </source>
</evidence>
<gene>
    <name evidence="2" type="ORF">F8M41_004589</name>
</gene>
<evidence type="ECO:0000313" key="2">
    <source>
        <dbReference type="EMBL" id="KAF0542489.1"/>
    </source>
</evidence>
<accession>A0A8H4AXK3</accession>
<dbReference type="EMBL" id="WTPW01000143">
    <property type="protein sequence ID" value="KAF0542489.1"/>
    <property type="molecule type" value="Genomic_DNA"/>
</dbReference>